<evidence type="ECO:0000256" key="7">
    <source>
        <dbReference type="ARBA" id="ARBA00022989"/>
    </source>
</evidence>
<evidence type="ECO:0000256" key="11">
    <source>
        <dbReference type="ARBA" id="ARBA00082360"/>
    </source>
</evidence>
<evidence type="ECO:0000256" key="1">
    <source>
        <dbReference type="ARBA" id="ARBA00004434"/>
    </source>
</evidence>
<dbReference type="InterPro" id="IPR001349">
    <property type="entry name" value="Cyt_c_oxidase_su6a"/>
</dbReference>
<evidence type="ECO:0000256" key="12">
    <source>
        <dbReference type="RuleBase" id="RU004396"/>
    </source>
</evidence>
<comment type="subcellular location">
    <subcellularLocation>
        <location evidence="1">Mitochondrion inner membrane</location>
        <topology evidence="1">Single-pass membrane protein</topology>
    </subcellularLocation>
</comment>
<proteinExistence type="inferred from homology"/>
<evidence type="ECO:0000256" key="3">
    <source>
        <dbReference type="ARBA" id="ARBA00005553"/>
    </source>
</evidence>
<reference evidence="13 14" key="1">
    <citation type="journal article" date="2015" name="Environ. Microbiol.">
        <title>Metagenome sequence of Elaphomyces granulatus from sporocarp tissue reveals Ascomycota ectomycorrhizal fingerprints of genome expansion and a Proteobacteria-rich microbiome.</title>
        <authorList>
            <person name="Quandt C.A."/>
            <person name="Kohler A."/>
            <person name="Hesse C.N."/>
            <person name="Sharpton T.J."/>
            <person name="Martin F."/>
            <person name="Spatafora J.W."/>
        </authorList>
    </citation>
    <scope>NUCLEOTIDE SEQUENCE [LARGE SCALE GENOMIC DNA]</scope>
    <source>
        <strain evidence="13 14">OSC145934</strain>
    </source>
</reference>
<evidence type="ECO:0000313" key="14">
    <source>
        <dbReference type="Proteomes" id="UP000243515"/>
    </source>
</evidence>
<name>A0A232LTI9_9EURO</name>
<keyword evidence="4" id="KW-0812">Transmembrane</keyword>
<dbReference type="Proteomes" id="UP000243515">
    <property type="component" value="Unassembled WGS sequence"/>
</dbReference>
<dbReference type="FunFam" id="4.10.95.10:FF:000001">
    <property type="entry name" value="Cytochrome c oxidase subunit 6A, mitochondrial"/>
    <property type="match status" value="1"/>
</dbReference>
<dbReference type="GO" id="GO:0030234">
    <property type="term" value="F:enzyme regulator activity"/>
    <property type="evidence" value="ECO:0007669"/>
    <property type="project" value="EnsemblFungi"/>
</dbReference>
<dbReference type="Gene3D" id="4.10.95.10">
    <property type="entry name" value="Cytochrome c oxidase, subunit VIa"/>
    <property type="match status" value="1"/>
</dbReference>
<dbReference type="PANTHER" id="PTHR11504">
    <property type="entry name" value="CYTOCHROME C OXIDASE POLYPEPTIDE VIA"/>
    <property type="match status" value="1"/>
</dbReference>
<dbReference type="GO" id="GO:0005743">
    <property type="term" value="C:mitochondrial inner membrane"/>
    <property type="evidence" value="ECO:0007669"/>
    <property type="project" value="UniProtKB-SubCell"/>
</dbReference>
<evidence type="ECO:0000256" key="5">
    <source>
        <dbReference type="ARBA" id="ARBA00022792"/>
    </source>
</evidence>
<organism evidence="13 14">
    <name type="scientific">Elaphomyces granulatus</name>
    <dbReference type="NCBI Taxonomy" id="519963"/>
    <lineage>
        <taxon>Eukaryota</taxon>
        <taxon>Fungi</taxon>
        <taxon>Dikarya</taxon>
        <taxon>Ascomycota</taxon>
        <taxon>Pezizomycotina</taxon>
        <taxon>Eurotiomycetes</taxon>
        <taxon>Eurotiomycetidae</taxon>
        <taxon>Eurotiales</taxon>
        <taxon>Elaphomycetaceae</taxon>
        <taxon>Elaphomyces</taxon>
    </lineage>
</organism>
<dbReference type="InterPro" id="IPR036418">
    <property type="entry name" value="Cyt_c_oxidase_su6a_sf"/>
</dbReference>
<sequence>MFSQRSILRLSQRVGQQLRRNPVRSSGQARFSSGDGKLPWMVDNQFNRERAAVKHHAAATSNLWRRLSIYAVIPCLILGTVNAYNLWVEHWEHWGHMPPLEERTEYPYQNLRSKNFPWSNGDKTLFWNDEVNYHNKDKTT</sequence>
<evidence type="ECO:0000256" key="10">
    <source>
        <dbReference type="ARBA" id="ARBA00070930"/>
    </source>
</evidence>
<comment type="caution">
    <text evidence="13">The sequence shown here is derived from an EMBL/GenBank/DDBJ whole genome shotgun (WGS) entry which is preliminary data.</text>
</comment>
<keyword evidence="7" id="KW-1133">Transmembrane helix</keyword>
<evidence type="ECO:0000256" key="8">
    <source>
        <dbReference type="ARBA" id="ARBA00023128"/>
    </source>
</evidence>
<keyword evidence="9" id="KW-0472">Membrane</keyword>
<dbReference type="PANTHER" id="PTHR11504:SF0">
    <property type="entry name" value="CYTOCHROME C OXIDASE SUBUNIT"/>
    <property type="match status" value="1"/>
</dbReference>
<comment type="pathway">
    <text evidence="2">Energy metabolism; oxidative phosphorylation.</text>
</comment>
<evidence type="ECO:0000256" key="9">
    <source>
        <dbReference type="ARBA" id="ARBA00023136"/>
    </source>
</evidence>
<gene>
    <name evidence="13" type="ORF">Egran_04760</name>
</gene>
<dbReference type="Pfam" id="PF02046">
    <property type="entry name" value="COX6A"/>
    <property type="match status" value="1"/>
</dbReference>
<dbReference type="OrthoDB" id="5947505at2759"/>
<dbReference type="EMBL" id="NPHW01004833">
    <property type="protein sequence ID" value="OXV07475.1"/>
    <property type="molecule type" value="Genomic_DNA"/>
</dbReference>
<protein>
    <recommendedName>
        <fullName evidence="10">Cytochrome c oxidase subunit 13, mitochondrial</fullName>
    </recommendedName>
    <alternativeName>
        <fullName evidence="11">Cytochrome c oxidase polypeptide VIa</fullName>
    </alternativeName>
</protein>
<keyword evidence="8" id="KW-0496">Mitochondrion</keyword>
<evidence type="ECO:0000313" key="13">
    <source>
        <dbReference type="EMBL" id="OXV07475.1"/>
    </source>
</evidence>
<evidence type="ECO:0000256" key="6">
    <source>
        <dbReference type="ARBA" id="ARBA00022946"/>
    </source>
</evidence>
<dbReference type="SUPFAM" id="SSF81411">
    <property type="entry name" value="Mitochondrial cytochrome c oxidase subunit VIa"/>
    <property type="match status" value="1"/>
</dbReference>
<dbReference type="GO" id="GO:0006123">
    <property type="term" value="P:mitochondrial electron transport, cytochrome c to oxygen"/>
    <property type="evidence" value="ECO:0007669"/>
    <property type="project" value="TreeGrafter"/>
</dbReference>
<dbReference type="GO" id="GO:0045277">
    <property type="term" value="C:respiratory chain complex IV"/>
    <property type="evidence" value="ECO:0007669"/>
    <property type="project" value="EnsemblFungi"/>
</dbReference>
<keyword evidence="14" id="KW-1185">Reference proteome</keyword>
<dbReference type="AlphaFoldDB" id="A0A232LTI9"/>
<keyword evidence="5" id="KW-0999">Mitochondrion inner membrane</keyword>
<keyword evidence="6" id="KW-0809">Transit peptide</keyword>
<evidence type="ECO:0000256" key="4">
    <source>
        <dbReference type="ARBA" id="ARBA00022692"/>
    </source>
</evidence>
<accession>A0A232LTI9</accession>
<dbReference type="GO" id="GO:0097250">
    <property type="term" value="P:mitochondrial respirasome assembly"/>
    <property type="evidence" value="ECO:0007669"/>
    <property type="project" value="EnsemblFungi"/>
</dbReference>
<evidence type="ECO:0000256" key="2">
    <source>
        <dbReference type="ARBA" id="ARBA00004673"/>
    </source>
</evidence>
<dbReference type="GO" id="GO:0004129">
    <property type="term" value="F:cytochrome-c oxidase activity"/>
    <property type="evidence" value="ECO:0007669"/>
    <property type="project" value="EnsemblFungi"/>
</dbReference>
<comment type="similarity">
    <text evidence="3 12">Belongs to the cytochrome c oxidase subunit 6A family.</text>
</comment>